<protein>
    <submittedName>
        <fullName evidence="1">Uncharacterized protein</fullName>
    </submittedName>
</protein>
<reference evidence="1 2" key="1">
    <citation type="submission" date="2019-07" db="EMBL/GenBank/DDBJ databases">
        <title>De Novo Assembly of kiwifruit Actinidia rufa.</title>
        <authorList>
            <person name="Sugita-Konishi S."/>
            <person name="Sato K."/>
            <person name="Mori E."/>
            <person name="Abe Y."/>
            <person name="Kisaki G."/>
            <person name="Hamano K."/>
            <person name="Suezawa K."/>
            <person name="Otani M."/>
            <person name="Fukuda T."/>
            <person name="Manabe T."/>
            <person name="Gomi K."/>
            <person name="Tabuchi M."/>
            <person name="Akimitsu K."/>
            <person name="Kataoka I."/>
        </authorList>
    </citation>
    <scope>NUCLEOTIDE SEQUENCE [LARGE SCALE GENOMIC DNA]</scope>
    <source>
        <strain evidence="2">cv. Fuchu</strain>
    </source>
</reference>
<dbReference type="EMBL" id="BJWL01000025">
    <property type="protein sequence ID" value="GFZ15840.1"/>
    <property type="molecule type" value="Genomic_DNA"/>
</dbReference>
<keyword evidence="2" id="KW-1185">Reference proteome</keyword>
<comment type="caution">
    <text evidence="1">The sequence shown here is derived from an EMBL/GenBank/DDBJ whole genome shotgun (WGS) entry which is preliminary data.</text>
</comment>
<gene>
    <name evidence="1" type="ORF">Acr_25g0002490</name>
</gene>
<name>A0A7J0GYC5_9ERIC</name>
<sequence length="128" mass="15395">MLGLKAAFHPGLLDQKHIWIRLNHEDDFHRLWLRDQWFITYQQVSDESVQAVTDFQANAESSVAIWVSYLSARPFVFQKQYVLCYTTLRTIRKPFKFEDRYRYGYTYSNQFARICVKVNILKPLPKRI</sequence>
<dbReference type="OrthoDB" id="1002340at2759"/>
<dbReference type="AlphaFoldDB" id="A0A7J0GYC5"/>
<organism evidence="1 2">
    <name type="scientific">Actinidia rufa</name>
    <dbReference type="NCBI Taxonomy" id="165716"/>
    <lineage>
        <taxon>Eukaryota</taxon>
        <taxon>Viridiplantae</taxon>
        <taxon>Streptophyta</taxon>
        <taxon>Embryophyta</taxon>
        <taxon>Tracheophyta</taxon>
        <taxon>Spermatophyta</taxon>
        <taxon>Magnoliopsida</taxon>
        <taxon>eudicotyledons</taxon>
        <taxon>Gunneridae</taxon>
        <taxon>Pentapetalae</taxon>
        <taxon>asterids</taxon>
        <taxon>Ericales</taxon>
        <taxon>Actinidiaceae</taxon>
        <taxon>Actinidia</taxon>
    </lineage>
</organism>
<dbReference type="Proteomes" id="UP000585474">
    <property type="component" value="Unassembled WGS sequence"/>
</dbReference>
<evidence type="ECO:0000313" key="2">
    <source>
        <dbReference type="Proteomes" id="UP000585474"/>
    </source>
</evidence>
<evidence type="ECO:0000313" key="1">
    <source>
        <dbReference type="EMBL" id="GFZ15840.1"/>
    </source>
</evidence>
<accession>A0A7J0GYC5</accession>
<proteinExistence type="predicted"/>